<feature type="coiled-coil region" evidence="1">
    <location>
        <begin position="95"/>
        <end position="122"/>
    </location>
</feature>
<gene>
    <name evidence="4" type="ORF">CcCBS67573_g05290</name>
</gene>
<sequence>MQVAQTPGRKHHFASRTVNEDISGSLLVDIDGVPVWGCFVCDGHGISFSQTVATSSDPFPLSGAERFQIHLQNVLPKVISDLLLLAKENKRVDPVSAVKLELEALNLKLDNVLKDIDDHLCKENGSTLSLALLYESTLFCCNVGDSQILLYDRDDSTGSPLKVWQLDRHKAAAAAASDSVIPNPLLEDSDKPTRNESINEGEKGLAGKIETQPQSTQPLTRNGPDAQSCSFPDSLFLQEGTLQKYITADYALLRERAAKAGGGGPVGGYIHCTKSRYRLGMTASLGNTSHKDNLLVRTNVYAFPVDELFDLTIAGRIALVLTSDGIKDLVKSQPLGLTLSNLPQAIRTMSANVTGSVTPTKRTPISTSISHICTRISPDAHDKNAKEHLEELVNIYERNILSQVVDDDDEDEDIVDDFDEEPSSGESCEDKQKVPDSQGLALDISSPTSKDVSPARKSGSSRSGASLRRCVTESKVAVEALIDLALLRGSTDDITVGILDLVREKNIPKIHRARVHSEAKSISTWMKEEGEGNHRNDGNNEAVPETKRKACEFVWSSQSQIWRVLPIASSHEIPERRTIKPSHVSERIYFVPASSSTTVPENSVPPPAPVAIVKKPATSARNVRTPSPPVAPAVKESVAASAVGAFGGAGGIGLVTSSFGSAVPSFGLAAPSEDALVAPGNVATQKATSSLVTDPTGFSFGAVSSFATPATTADIVDVATVELGDSLGASNMELNVDDDADNLNVDGQGVDLPARRKRKL</sequence>
<feature type="region of interest" description="Disordered" evidence="2">
    <location>
        <begin position="413"/>
        <end position="466"/>
    </location>
</feature>
<proteinExistence type="predicted"/>
<evidence type="ECO:0000313" key="4">
    <source>
        <dbReference type="EMBL" id="TPX73443.1"/>
    </source>
</evidence>
<organism evidence="4 5">
    <name type="scientific">Chytriomyces confervae</name>
    <dbReference type="NCBI Taxonomy" id="246404"/>
    <lineage>
        <taxon>Eukaryota</taxon>
        <taxon>Fungi</taxon>
        <taxon>Fungi incertae sedis</taxon>
        <taxon>Chytridiomycota</taxon>
        <taxon>Chytridiomycota incertae sedis</taxon>
        <taxon>Chytridiomycetes</taxon>
        <taxon>Chytridiales</taxon>
        <taxon>Chytriomycetaceae</taxon>
        <taxon>Chytriomyces</taxon>
    </lineage>
</organism>
<protein>
    <recommendedName>
        <fullName evidence="3">PPM-type phosphatase domain-containing protein</fullName>
    </recommendedName>
</protein>
<name>A0A507FAZ6_9FUNG</name>
<dbReference type="AlphaFoldDB" id="A0A507FAZ6"/>
<dbReference type="PROSITE" id="PS51746">
    <property type="entry name" value="PPM_2"/>
    <property type="match status" value="1"/>
</dbReference>
<evidence type="ECO:0000256" key="1">
    <source>
        <dbReference type="SAM" id="Coils"/>
    </source>
</evidence>
<evidence type="ECO:0000313" key="5">
    <source>
        <dbReference type="Proteomes" id="UP000320333"/>
    </source>
</evidence>
<dbReference type="EMBL" id="QEAP01000185">
    <property type="protein sequence ID" value="TPX73443.1"/>
    <property type="molecule type" value="Genomic_DNA"/>
</dbReference>
<keyword evidence="1" id="KW-0175">Coiled coil</keyword>
<dbReference type="Gene3D" id="3.60.40.10">
    <property type="entry name" value="PPM-type phosphatase domain"/>
    <property type="match status" value="1"/>
</dbReference>
<dbReference type="InterPro" id="IPR001932">
    <property type="entry name" value="PPM-type_phosphatase-like_dom"/>
</dbReference>
<keyword evidence="5" id="KW-1185">Reference proteome</keyword>
<dbReference type="InterPro" id="IPR036457">
    <property type="entry name" value="PPM-type-like_dom_sf"/>
</dbReference>
<feature type="compositionally biased region" description="Low complexity" evidence="2">
    <location>
        <begin position="455"/>
        <end position="466"/>
    </location>
</feature>
<evidence type="ECO:0000259" key="3">
    <source>
        <dbReference type="PROSITE" id="PS51746"/>
    </source>
</evidence>
<comment type="caution">
    <text evidence="4">The sequence shown here is derived from an EMBL/GenBank/DDBJ whole genome shotgun (WGS) entry which is preliminary data.</text>
</comment>
<accession>A0A507FAZ6</accession>
<dbReference type="OrthoDB" id="2124446at2759"/>
<dbReference type="Proteomes" id="UP000320333">
    <property type="component" value="Unassembled WGS sequence"/>
</dbReference>
<feature type="region of interest" description="Disordered" evidence="2">
    <location>
        <begin position="181"/>
        <end position="226"/>
    </location>
</feature>
<dbReference type="Pfam" id="PF00481">
    <property type="entry name" value="PP2C"/>
    <property type="match status" value="1"/>
</dbReference>
<feature type="compositionally biased region" description="Acidic residues" evidence="2">
    <location>
        <begin position="413"/>
        <end position="423"/>
    </location>
</feature>
<feature type="domain" description="PPM-type phosphatase" evidence="3">
    <location>
        <begin position="1"/>
        <end position="501"/>
    </location>
</feature>
<feature type="compositionally biased region" description="Polar residues" evidence="2">
    <location>
        <begin position="211"/>
        <end position="226"/>
    </location>
</feature>
<dbReference type="SUPFAM" id="SSF81606">
    <property type="entry name" value="PP2C-like"/>
    <property type="match status" value="1"/>
</dbReference>
<evidence type="ECO:0000256" key="2">
    <source>
        <dbReference type="SAM" id="MobiDB-lite"/>
    </source>
</evidence>
<reference evidence="4 5" key="1">
    <citation type="journal article" date="2019" name="Sci. Rep.">
        <title>Comparative genomics of chytrid fungi reveal insights into the obligate biotrophic and pathogenic lifestyle of Synchytrium endobioticum.</title>
        <authorList>
            <person name="van de Vossenberg B.T.L.H."/>
            <person name="Warris S."/>
            <person name="Nguyen H.D.T."/>
            <person name="van Gent-Pelzer M.P.E."/>
            <person name="Joly D.L."/>
            <person name="van de Geest H.C."/>
            <person name="Bonants P.J.M."/>
            <person name="Smith D.S."/>
            <person name="Levesque C.A."/>
            <person name="van der Lee T.A.J."/>
        </authorList>
    </citation>
    <scope>NUCLEOTIDE SEQUENCE [LARGE SCALE GENOMIC DNA]</scope>
    <source>
        <strain evidence="4 5">CBS 675.73</strain>
    </source>
</reference>